<evidence type="ECO:0000256" key="4">
    <source>
        <dbReference type="ARBA" id="ARBA00022801"/>
    </source>
</evidence>
<evidence type="ECO:0000313" key="7">
    <source>
        <dbReference type="EMBL" id="HGC41777.1"/>
    </source>
</evidence>
<evidence type="ECO:0000256" key="5">
    <source>
        <dbReference type="ARBA" id="ARBA00023295"/>
    </source>
</evidence>
<dbReference type="InterPro" id="IPR050226">
    <property type="entry name" value="NagZ_Beta-hexosaminidase"/>
</dbReference>
<sequence>MKAAIIGLAGTALSPAEGSLLRAETPAGVILFARNIANAPQLRALIADLRAVLPPDSVVMVDQEGGRVARLRPPTWRAHPAAGEIGALGARDRAAGLRAAFLTGALIGSDCAEAGFDVVTAPVLDLAWPGAHGVIGDRAFGPDPDAVAALGAALAEGLLGAGVQPVMKHIPGHGRARDDSHLELPVVDTADLAADFSPFAANAALPWAMTAHILYPALDPAQPATLSRPIIAGIIRGAIGFQGVLVSDDLAMRALSGRAEALAPAALAAGCDLALHCTGDFAETAALLAACPAVTPPARERLAAARAMARAGRRDFDPDALARERAELLA</sequence>
<comment type="caution">
    <text evidence="7">The sequence shown here is derived from an EMBL/GenBank/DDBJ whole genome shotgun (WGS) entry which is preliminary data.</text>
</comment>
<dbReference type="GO" id="GO:0004563">
    <property type="term" value="F:beta-N-acetylhexosaminidase activity"/>
    <property type="evidence" value="ECO:0007669"/>
    <property type="project" value="UniProtKB-EC"/>
</dbReference>
<proteinExistence type="inferred from homology"/>
<keyword evidence="5 7" id="KW-0326">Glycosidase</keyword>
<comment type="catalytic activity">
    <reaction evidence="1">
        <text>Hydrolysis of terminal non-reducing N-acetyl-D-hexosamine residues in N-acetyl-beta-D-hexosaminides.</text>
        <dbReference type="EC" id="3.2.1.52"/>
    </reaction>
</comment>
<dbReference type="InterPro" id="IPR001764">
    <property type="entry name" value="Glyco_hydro_3_N"/>
</dbReference>
<dbReference type="NCBIfam" id="NF003740">
    <property type="entry name" value="PRK05337.1"/>
    <property type="match status" value="1"/>
</dbReference>
<dbReference type="AlphaFoldDB" id="A0A8J4H8B3"/>
<accession>A0A8J4H8B3</accession>
<dbReference type="PANTHER" id="PTHR30480:SF13">
    <property type="entry name" value="BETA-HEXOSAMINIDASE"/>
    <property type="match status" value="1"/>
</dbReference>
<evidence type="ECO:0000256" key="2">
    <source>
        <dbReference type="ARBA" id="ARBA00005336"/>
    </source>
</evidence>
<name>A0A8J4H8B3_9PROT</name>
<dbReference type="EMBL" id="DTQM01000018">
    <property type="protein sequence ID" value="HGC41777.1"/>
    <property type="molecule type" value="Genomic_DNA"/>
</dbReference>
<dbReference type="EC" id="3.2.1.52" evidence="3"/>
<dbReference type="GO" id="GO:0009254">
    <property type="term" value="P:peptidoglycan turnover"/>
    <property type="evidence" value="ECO:0007669"/>
    <property type="project" value="TreeGrafter"/>
</dbReference>
<dbReference type="PANTHER" id="PTHR30480">
    <property type="entry name" value="BETA-HEXOSAMINIDASE-RELATED"/>
    <property type="match status" value="1"/>
</dbReference>
<comment type="similarity">
    <text evidence="2">Belongs to the glycosyl hydrolase 3 family.</text>
</comment>
<keyword evidence="4 7" id="KW-0378">Hydrolase</keyword>
<evidence type="ECO:0000259" key="6">
    <source>
        <dbReference type="Pfam" id="PF00933"/>
    </source>
</evidence>
<dbReference type="InterPro" id="IPR017853">
    <property type="entry name" value="GH"/>
</dbReference>
<dbReference type="InterPro" id="IPR036962">
    <property type="entry name" value="Glyco_hydro_3_N_sf"/>
</dbReference>
<organism evidence="7">
    <name type="scientific">Acidicaldus sp</name>
    <dbReference type="NCBI Taxonomy" id="1872105"/>
    <lineage>
        <taxon>Bacteria</taxon>
        <taxon>Pseudomonadati</taxon>
        <taxon>Pseudomonadota</taxon>
        <taxon>Alphaproteobacteria</taxon>
        <taxon>Acetobacterales</taxon>
        <taxon>Acetobacteraceae</taxon>
        <taxon>Acidicaldus</taxon>
    </lineage>
</organism>
<protein>
    <recommendedName>
        <fullName evidence="3">beta-N-acetylhexosaminidase</fullName>
        <ecNumber evidence="3">3.2.1.52</ecNumber>
    </recommendedName>
</protein>
<evidence type="ECO:0000256" key="3">
    <source>
        <dbReference type="ARBA" id="ARBA00012663"/>
    </source>
</evidence>
<reference evidence="7" key="1">
    <citation type="journal article" date="2020" name="mSystems">
        <title>Genome- and Community-Level Interaction Insights into Carbon Utilization and Element Cycling Functions of Hydrothermarchaeota in Hydrothermal Sediment.</title>
        <authorList>
            <person name="Zhou Z."/>
            <person name="Liu Y."/>
            <person name="Xu W."/>
            <person name="Pan J."/>
            <person name="Luo Z.H."/>
            <person name="Li M."/>
        </authorList>
    </citation>
    <scope>NUCLEOTIDE SEQUENCE</scope>
    <source>
        <strain evidence="7">SpSt-997</strain>
    </source>
</reference>
<dbReference type="Pfam" id="PF00933">
    <property type="entry name" value="Glyco_hydro_3"/>
    <property type="match status" value="1"/>
</dbReference>
<dbReference type="Gene3D" id="3.20.20.300">
    <property type="entry name" value="Glycoside hydrolase, family 3, N-terminal domain"/>
    <property type="match status" value="1"/>
</dbReference>
<evidence type="ECO:0000256" key="1">
    <source>
        <dbReference type="ARBA" id="ARBA00001231"/>
    </source>
</evidence>
<feature type="domain" description="Glycoside hydrolase family 3 N-terminal" evidence="6">
    <location>
        <begin position="19"/>
        <end position="289"/>
    </location>
</feature>
<dbReference type="GO" id="GO:0005975">
    <property type="term" value="P:carbohydrate metabolic process"/>
    <property type="evidence" value="ECO:0007669"/>
    <property type="project" value="InterPro"/>
</dbReference>
<gene>
    <name evidence="7" type="primary">nagZ</name>
    <name evidence="7" type="ORF">ENY07_00915</name>
</gene>
<dbReference type="SUPFAM" id="SSF51445">
    <property type="entry name" value="(Trans)glycosidases"/>
    <property type="match status" value="1"/>
</dbReference>